<keyword evidence="3" id="KW-1185">Reference proteome</keyword>
<dbReference type="InterPro" id="IPR029058">
    <property type="entry name" value="AB_hydrolase_fold"/>
</dbReference>
<name>A0A556U491_BAGYA</name>
<dbReference type="EMBL" id="VCAZ01000046">
    <property type="protein sequence ID" value="TSM52325.1"/>
    <property type="molecule type" value="Genomic_DNA"/>
</dbReference>
<sequence length="84" mass="9572">MKERFEVRVQGLLPRVRVTRTEDGDFWEGFGHYMKQVMNQAGNSHLLTILSYPGAGHLIEAPYTPHCQASNFMLAGTWNCFVLT</sequence>
<evidence type="ECO:0000313" key="2">
    <source>
        <dbReference type="EMBL" id="TSM52325.1"/>
    </source>
</evidence>
<comment type="caution">
    <text evidence="2">The sequence shown here is derived from an EMBL/GenBank/DDBJ whole genome shotgun (WGS) entry which is preliminary data.</text>
</comment>
<dbReference type="AlphaFoldDB" id="A0A556U491"/>
<reference evidence="2 3" key="1">
    <citation type="journal article" date="2019" name="Genome Biol. Evol.">
        <title>Whole-Genome Sequencing of the Giant Devil Catfish, Bagarius yarrelli.</title>
        <authorList>
            <person name="Jiang W."/>
            <person name="Lv Y."/>
            <person name="Cheng L."/>
            <person name="Yang K."/>
            <person name="Chao B."/>
            <person name="Wang X."/>
            <person name="Li Y."/>
            <person name="Pan X."/>
            <person name="You X."/>
            <person name="Zhang Y."/>
            <person name="Yang J."/>
            <person name="Li J."/>
            <person name="Zhang X."/>
            <person name="Liu S."/>
            <person name="Sun C."/>
            <person name="Yang J."/>
            <person name="Shi Q."/>
        </authorList>
    </citation>
    <scope>NUCLEOTIDE SEQUENCE [LARGE SCALE GENOMIC DNA]</scope>
    <source>
        <strain evidence="2">JWS20170419001</strain>
        <tissue evidence="2">Muscle</tissue>
    </source>
</reference>
<dbReference type="Gene3D" id="3.40.50.1820">
    <property type="entry name" value="alpha/beta hydrolase"/>
    <property type="match status" value="1"/>
</dbReference>
<feature type="domain" description="BAAT/Acyl-CoA thioester hydrolase C-terminal" evidence="1">
    <location>
        <begin position="32"/>
        <end position="78"/>
    </location>
</feature>
<organism evidence="2 3">
    <name type="scientific">Bagarius yarrelli</name>
    <name type="common">Goonch</name>
    <name type="synonym">Bagrus yarrelli</name>
    <dbReference type="NCBI Taxonomy" id="175774"/>
    <lineage>
        <taxon>Eukaryota</taxon>
        <taxon>Metazoa</taxon>
        <taxon>Chordata</taxon>
        <taxon>Craniata</taxon>
        <taxon>Vertebrata</taxon>
        <taxon>Euteleostomi</taxon>
        <taxon>Actinopterygii</taxon>
        <taxon>Neopterygii</taxon>
        <taxon>Teleostei</taxon>
        <taxon>Ostariophysi</taxon>
        <taxon>Siluriformes</taxon>
        <taxon>Sisoridae</taxon>
        <taxon>Sisorinae</taxon>
        <taxon>Bagarius</taxon>
    </lineage>
</organism>
<accession>A0A556U491</accession>
<dbReference type="InterPro" id="IPR014940">
    <property type="entry name" value="BAAT_C"/>
</dbReference>
<evidence type="ECO:0000259" key="1">
    <source>
        <dbReference type="Pfam" id="PF08840"/>
    </source>
</evidence>
<dbReference type="Proteomes" id="UP000319801">
    <property type="component" value="Unassembled WGS sequence"/>
</dbReference>
<proteinExistence type="predicted"/>
<dbReference type="Pfam" id="PF08840">
    <property type="entry name" value="BAAT_C"/>
    <property type="match status" value="1"/>
</dbReference>
<dbReference type="OrthoDB" id="6347013at2759"/>
<protein>
    <recommendedName>
        <fullName evidence="1">BAAT/Acyl-CoA thioester hydrolase C-terminal domain-containing protein</fullName>
    </recommendedName>
</protein>
<evidence type="ECO:0000313" key="3">
    <source>
        <dbReference type="Proteomes" id="UP000319801"/>
    </source>
</evidence>
<gene>
    <name evidence="2" type="ORF">Baya_8087</name>
</gene>